<dbReference type="PANTHER" id="PTHR37750">
    <property type="entry name" value="COX19-LIKE CHCH FAMILY PROTEIN"/>
    <property type="match status" value="1"/>
</dbReference>
<dbReference type="PANTHER" id="PTHR37750:SF1">
    <property type="entry name" value="COX19-LIKE CHCH FAMILY PROTEIN"/>
    <property type="match status" value="1"/>
</dbReference>
<dbReference type="OrthoDB" id="13601at2759"/>
<dbReference type="Gene3D" id="1.10.287.1130">
    <property type="entry name" value="CytochromE C oxidase copper chaperone"/>
    <property type="match status" value="1"/>
</dbReference>
<evidence type="ECO:0000313" key="1">
    <source>
        <dbReference type="EMBL" id="KDP25336.1"/>
    </source>
</evidence>
<dbReference type="SUPFAM" id="SSF47072">
    <property type="entry name" value="Cysteine alpha-hairpin motif"/>
    <property type="match status" value="1"/>
</dbReference>
<dbReference type="Proteomes" id="UP000027138">
    <property type="component" value="Unassembled WGS sequence"/>
</dbReference>
<sequence length="67" mass="7557">MEEARAKPVCAEEALNLLNCVVESPYDQGKCVHLLQTLRECVLNKKVKKFSLDDQEKQEAKPVAKKA</sequence>
<keyword evidence="2" id="KW-1185">Reference proteome</keyword>
<gene>
    <name evidence="1" type="ORF">JCGZ_20492</name>
</gene>
<organism evidence="1 2">
    <name type="scientific">Jatropha curcas</name>
    <name type="common">Barbados nut</name>
    <dbReference type="NCBI Taxonomy" id="180498"/>
    <lineage>
        <taxon>Eukaryota</taxon>
        <taxon>Viridiplantae</taxon>
        <taxon>Streptophyta</taxon>
        <taxon>Embryophyta</taxon>
        <taxon>Tracheophyta</taxon>
        <taxon>Spermatophyta</taxon>
        <taxon>Magnoliopsida</taxon>
        <taxon>eudicotyledons</taxon>
        <taxon>Gunneridae</taxon>
        <taxon>Pentapetalae</taxon>
        <taxon>rosids</taxon>
        <taxon>fabids</taxon>
        <taxon>Malpighiales</taxon>
        <taxon>Euphorbiaceae</taxon>
        <taxon>Crotonoideae</taxon>
        <taxon>Jatropheae</taxon>
        <taxon>Jatropha</taxon>
    </lineage>
</organism>
<protein>
    <submittedName>
        <fullName evidence="1">Uncharacterized protein</fullName>
    </submittedName>
</protein>
<evidence type="ECO:0000313" key="2">
    <source>
        <dbReference type="Proteomes" id="UP000027138"/>
    </source>
</evidence>
<reference evidence="1 2" key="1">
    <citation type="journal article" date="2014" name="PLoS ONE">
        <title>Global Analysis of Gene Expression Profiles in Physic Nut (Jatropha curcas L.) Seedlings Exposed to Salt Stress.</title>
        <authorList>
            <person name="Zhang L."/>
            <person name="Zhang C."/>
            <person name="Wu P."/>
            <person name="Chen Y."/>
            <person name="Li M."/>
            <person name="Jiang H."/>
            <person name="Wu G."/>
        </authorList>
    </citation>
    <scope>NUCLEOTIDE SEQUENCE [LARGE SCALE GENOMIC DNA]</scope>
    <source>
        <strain evidence="2">cv. GZQX0401</strain>
        <tissue evidence="1">Young leaves</tissue>
    </source>
</reference>
<accession>A0A067JMX7</accession>
<name>A0A067JMX7_JATCU</name>
<proteinExistence type="predicted"/>
<dbReference type="EMBL" id="KK914993">
    <property type="protein sequence ID" value="KDP25336.1"/>
    <property type="molecule type" value="Genomic_DNA"/>
</dbReference>
<dbReference type="AlphaFoldDB" id="A0A067JMX7"/>
<dbReference type="InterPro" id="IPR009069">
    <property type="entry name" value="Cys_alpha_HP_mot_SF"/>
</dbReference>
<dbReference type="PROSITE" id="PS51808">
    <property type="entry name" value="CHCH"/>
    <property type="match status" value="1"/>
</dbReference>